<dbReference type="GO" id="GO:0071036">
    <property type="term" value="P:nuclear polyadenylation-dependent snoRNA catabolic process"/>
    <property type="evidence" value="ECO:0007669"/>
    <property type="project" value="TreeGrafter"/>
</dbReference>
<dbReference type="Pfam" id="PF01612">
    <property type="entry name" value="DNA_pol_A_exo1"/>
    <property type="match status" value="1"/>
</dbReference>
<sequence length="700" mass="77578">LGLEERHAGSDSGGMLGYTATDPERHPHPHSSEDRDVRVRLAELCTLWSIAQTPFYYVTTRAELTEVVSFLAMHSAIGIDLEHSSLSYHGTVSLIQISVPGYDFVLDAYALYPHMHLLRGVFSDPTIIKVLHGSDNDILWLMRDFRLYIVNLFDTGRAARVLRKGAGLGSLLRECFGIQMDKEQQTSDWSLRPLLPVQLFYARCDTHWLLPLFHRLTALLAERGGYAEEQAWLHSRQVSLKVFRPTPPDNTRHLPLLADTYEGDMDRHRRGRGSHVHTPRMGVRGQASVSPVAQALLLHLTAYVDTLGVYLNLSPDTVCGGRDLARLALSLSVIPPSAISRESVLFGLSLSAPPLIAANAAEIALLAQRVLQYRAPPPHTQPHTQPHHGHGQVYPPGERVRERDSGRESAMRDRAPSYGNTRPPSQPSGGWGAREVMAPPGGPPPPPQPQSQYQYQYPATNPGVHCLDDLYHAVGWDMPQDNRGGWDGRGRDRERERAREEWQWEREDAAESDGETDGVTALSSGVDIFARALDQKLIKQSSRDKHGPPQSGRGKEIFRQFGDASLHGAAPGYRIGDIGPGSKVSAVTGNSLSVSVEFASSVEGMSVLDVLHQTGIDQVLGRKEREDIAHIGAGRDKEGPSRRERERNRREARGSKGRERDGDGSRDSRSRSSGHRNSHPRDRSGESNPGRRRGYDDPRL</sequence>
<feature type="compositionally biased region" description="Pro residues" evidence="1">
    <location>
        <begin position="440"/>
        <end position="449"/>
    </location>
</feature>
<feature type="compositionally biased region" description="Basic and acidic residues" evidence="1">
    <location>
        <begin position="627"/>
        <end position="670"/>
    </location>
</feature>
<dbReference type="GO" id="GO:0071051">
    <property type="term" value="P:poly(A)-dependent snoRNA 3'-end processing"/>
    <property type="evidence" value="ECO:0007669"/>
    <property type="project" value="TreeGrafter"/>
</dbReference>
<evidence type="ECO:0000259" key="2">
    <source>
        <dbReference type="SMART" id="SM00474"/>
    </source>
</evidence>
<dbReference type="GO" id="GO:0071040">
    <property type="term" value="P:nuclear polyadenylation-dependent antisense transcript catabolic process"/>
    <property type="evidence" value="ECO:0007669"/>
    <property type="project" value="TreeGrafter"/>
</dbReference>
<dbReference type="PANTHER" id="PTHR12124:SF47">
    <property type="entry name" value="EXOSOME COMPONENT 10"/>
    <property type="match status" value="1"/>
</dbReference>
<dbReference type="InterPro" id="IPR045092">
    <property type="entry name" value="Rrp6-like"/>
</dbReference>
<proteinExistence type="predicted"/>
<dbReference type="InterPro" id="IPR012337">
    <property type="entry name" value="RNaseH-like_sf"/>
</dbReference>
<protein>
    <recommendedName>
        <fullName evidence="2">3'-5' exonuclease domain-containing protein</fullName>
    </recommendedName>
</protein>
<comment type="caution">
    <text evidence="3">The sequence shown here is derived from an EMBL/GenBank/DDBJ whole genome shotgun (WGS) entry which is preliminary data.</text>
</comment>
<evidence type="ECO:0000313" key="4">
    <source>
        <dbReference type="Proteomes" id="UP000265618"/>
    </source>
</evidence>
<organism evidence="3 4">
    <name type="scientific">Kipferlia bialata</name>
    <dbReference type="NCBI Taxonomy" id="797122"/>
    <lineage>
        <taxon>Eukaryota</taxon>
        <taxon>Metamonada</taxon>
        <taxon>Carpediemonas-like organisms</taxon>
        <taxon>Kipferlia</taxon>
    </lineage>
</organism>
<evidence type="ECO:0000256" key="1">
    <source>
        <dbReference type="SAM" id="MobiDB-lite"/>
    </source>
</evidence>
<evidence type="ECO:0000313" key="3">
    <source>
        <dbReference type="EMBL" id="GIQ83102.1"/>
    </source>
</evidence>
<reference evidence="3 4" key="1">
    <citation type="journal article" date="2018" name="PLoS ONE">
        <title>The draft genome of Kipferlia bialata reveals reductive genome evolution in fornicate parasites.</title>
        <authorList>
            <person name="Tanifuji G."/>
            <person name="Takabayashi S."/>
            <person name="Kume K."/>
            <person name="Takagi M."/>
            <person name="Nakayama T."/>
            <person name="Kamikawa R."/>
            <person name="Inagaki Y."/>
            <person name="Hashimoto T."/>
        </authorList>
    </citation>
    <scope>NUCLEOTIDE SEQUENCE [LARGE SCALE GENOMIC DNA]</scope>
    <source>
        <strain evidence="3">NY0173</strain>
    </source>
</reference>
<accession>A0A9K3CUF0</accession>
<dbReference type="GO" id="GO:0071039">
    <property type="term" value="P:nuclear polyadenylation-dependent CUT catabolic process"/>
    <property type="evidence" value="ECO:0007669"/>
    <property type="project" value="TreeGrafter"/>
</dbReference>
<dbReference type="GO" id="GO:0000467">
    <property type="term" value="P:exonucleolytic trimming to generate mature 3'-end of 5.8S rRNA from tricistronic rRNA transcript (SSU-rRNA, 5.8S rRNA, LSU-rRNA)"/>
    <property type="evidence" value="ECO:0007669"/>
    <property type="project" value="InterPro"/>
</dbReference>
<dbReference type="Gene3D" id="3.30.420.10">
    <property type="entry name" value="Ribonuclease H-like superfamily/Ribonuclease H"/>
    <property type="match status" value="1"/>
</dbReference>
<dbReference type="GO" id="GO:0000175">
    <property type="term" value="F:3'-5'-RNA exonuclease activity"/>
    <property type="evidence" value="ECO:0007669"/>
    <property type="project" value="InterPro"/>
</dbReference>
<dbReference type="GO" id="GO:0071037">
    <property type="term" value="P:nuclear polyadenylation-dependent snRNA catabolic process"/>
    <property type="evidence" value="ECO:0007669"/>
    <property type="project" value="TreeGrafter"/>
</dbReference>
<gene>
    <name evidence="3" type="ORF">KIPB_004362</name>
</gene>
<dbReference type="InterPro" id="IPR002562">
    <property type="entry name" value="3'-5'_exonuclease_dom"/>
</dbReference>
<dbReference type="OrthoDB" id="2250022at2759"/>
<dbReference type="GO" id="GO:0071038">
    <property type="term" value="P:TRAMP-dependent tRNA surveillance pathway"/>
    <property type="evidence" value="ECO:0007669"/>
    <property type="project" value="TreeGrafter"/>
</dbReference>
<dbReference type="GO" id="GO:0071044">
    <property type="term" value="P:histone mRNA catabolic process"/>
    <property type="evidence" value="ECO:0007669"/>
    <property type="project" value="TreeGrafter"/>
</dbReference>
<feature type="compositionally biased region" description="Basic and acidic residues" evidence="1">
    <location>
        <begin position="398"/>
        <end position="415"/>
    </location>
</feature>
<dbReference type="EMBL" id="BDIP01000926">
    <property type="protein sequence ID" value="GIQ83102.1"/>
    <property type="molecule type" value="Genomic_DNA"/>
</dbReference>
<dbReference type="GO" id="GO:0071035">
    <property type="term" value="P:nuclear polyadenylation-dependent rRNA catabolic process"/>
    <property type="evidence" value="ECO:0007669"/>
    <property type="project" value="TreeGrafter"/>
</dbReference>
<name>A0A9K3CUF0_9EUKA</name>
<dbReference type="PANTHER" id="PTHR12124">
    <property type="entry name" value="POLYMYOSITIS/SCLERODERMA AUTOANTIGEN-RELATED"/>
    <property type="match status" value="1"/>
</dbReference>
<feature type="region of interest" description="Disordered" evidence="1">
    <location>
        <begin position="627"/>
        <end position="700"/>
    </location>
</feature>
<dbReference type="AlphaFoldDB" id="A0A9K3CUF0"/>
<dbReference type="SUPFAM" id="SSF53098">
    <property type="entry name" value="Ribonuclease H-like"/>
    <property type="match status" value="1"/>
</dbReference>
<feature type="compositionally biased region" description="Basic and acidic residues" evidence="1">
    <location>
        <begin position="22"/>
        <end position="34"/>
    </location>
</feature>
<dbReference type="SMART" id="SM00474">
    <property type="entry name" value="35EXOc"/>
    <property type="match status" value="1"/>
</dbReference>
<keyword evidence="4" id="KW-1185">Reference proteome</keyword>
<feature type="region of interest" description="Disordered" evidence="1">
    <location>
        <begin position="1"/>
        <end position="34"/>
    </location>
</feature>
<dbReference type="Proteomes" id="UP000265618">
    <property type="component" value="Unassembled WGS sequence"/>
</dbReference>
<feature type="region of interest" description="Disordered" evidence="1">
    <location>
        <begin position="375"/>
        <end position="460"/>
    </location>
</feature>
<dbReference type="GO" id="GO:0000176">
    <property type="term" value="C:nuclear exosome (RNase complex)"/>
    <property type="evidence" value="ECO:0007669"/>
    <property type="project" value="TreeGrafter"/>
</dbReference>
<dbReference type="InterPro" id="IPR036397">
    <property type="entry name" value="RNaseH_sf"/>
</dbReference>
<dbReference type="GO" id="GO:0003727">
    <property type="term" value="F:single-stranded RNA binding"/>
    <property type="evidence" value="ECO:0007669"/>
    <property type="project" value="TreeGrafter"/>
</dbReference>
<dbReference type="GO" id="GO:0005730">
    <property type="term" value="C:nucleolus"/>
    <property type="evidence" value="ECO:0007669"/>
    <property type="project" value="TreeGrafter"/>
</dbReference>
<feature type="domain" description="3'-5' exonuclease" evidence="2">
    <location>
        <begin position="55"/>
        <end position="221"/>
    </location>
</feature>
<feature type="non-terminal residue" evidence="3">
    <location>
        <position position="1"/>
    </location>
</feature>